<dbReference type="SUPFAM" id="SSF56003">
    <property type="entry name" value="Molybdenum cofactor-binding domain"/>
    <property type="match status" value="1"/>
</dbReference>
<feature type="non-terminal residue" evidence="1">
    <location>
        <position position="81"/>
    </location>
</feature>
<dbReference type="AlphaFoldDB" id="B9TQS0"/>
<reference evidence="2" key="1">
    <citation type="journal article" date="2010" name="Nat. Biotechnol.">
        <title>Draft genome sequence of the oilseed species Ricinus communis.</title>
        <authorList>
            <person name="Chan A.P."/>
            <person name="Crabtree J."/>
            <person name="Zhao Q."/>
            <person name="Lorenzi H."/>
            <person name="Orvis J."/>
            <person name="Puiu D."/>
            <person name="Melake-Berhan A."/>
            <person name="Jones K.M."/>
            <person name="Redman J."/>
            <person name="Chen G."/>
            <person name="Cahoon E.B."/>
            <person name="Gedil M."/>
            <person name="Stanke M."/>
            <person name="Haas B.J."/>
            <person name="Wortman J.R."/>
            <person name="Fraser-Liggett C.M."/>
            <person name="Ravel J."/>
            <person name="Rabinowicz P.D."/>
        </authorList>
    </citation>
    <scope>NUCLEOTIDE SEQUENCE [LARGE SCALE GENOMIC DNA]</scope>
    <source>
        <strain evidence="2">cv. Hale</strain>
    </source>
</reference>
<proteinExistence type="predicted"/>
<dbReference type="Proteomes" id="UP000008311">
    <property type="component" value="Unassembled WGS sequence"/>
</dbReference>
<dbReference type="EMBL" id="EQ999220">
    <property type="protein sequence ID" value="EEF21794.1"/>
    <property type="molecule type" value="Genomic_DNA"/>
</dbReference>
<evidence type="ECO:0008006" key="3">
    <source>
        <dbReference type="Google" id="ProtNLM"/>
    </source>
</evidence>
<protein>
    <recommendedName>
        <fullName evidence="3">Aldehyde oxidase/xanthine dehydrogenase second molybdopterin binding domain-containing protein</fullName>
    </recommendedName>
</protein>
<evidence type="ECO:0000313" key="1">
    <source>
        <dbReference type="EMBL" id="EEF21794.1"/>
    </source>
</evidence>
<dbReference type="GO" id="GO:0016491">
    <property type="term" value="F:oxidoreductase activity"/>
    <property type="evidence" value="ECO:0007669"/>
    <property type="project" value="InterPro"/>
</dbReference>
<accession>B9TQS0</accession>
<dbReference type="Gene3D" id="3.30.365.10">
    <property type="entry name" value="Aldehyde oxidase/xanthine dehydrogenase, molybdopterin binding domain"/>
    <property type="match status" value="1"/>
</dbReference>
<keyword evidence="2" id="KW-1185">Reference proteome</keyword>
<name>B9TQS0_RICCO</name>
<organism evidence="1 2">
    <name type="scientific">Ricinus communis</name>
    <name type="common">Castor bean</name>
    <dbReference type="NCBI Taxonomy" id="3988"/>
    <lineage>
        <taxon>Eukaryota</taxon>
        <taxon>Viridiplantae</taxon>
        <taxon>Streptophyta</taxon>
        <taxon>Embryophyta</taxon>
        <taxon>Tracheophyta</taxon>
        <taxon>Spermatophyta</taxon>
        <taxon>Magnoliopsida</taxon>
        <taxon>eudicotyledons</taxon>
        <taxon>Gunneridae</taxon>
        <taxon>Pentapetalae</taxon>
        <taxon>rosids</taxon>
        <taxon>fabids</taxon>
        <taxon>Malpighiales</taxon>
        <taxon>Euphorbiaceae</taxon>
        <taxon>Acalyphoideae</taxon>
        <taxon>Acalypheae</taxon>
        <taxon>Ricinus</taxon>
    </lineage>
</organism>
<dbReference type="InterPro" id="IPR037165">
    <property type="entry name" value="AldOxase/xan_DH_Mopterin-bd_sf"/>
</dbReference>
<gene>
    <name evidence="1" type="ORF">RCOM_2133410</name>
</gene>
<evidence type="ECO:0000313" key="2">
    <source>
        <dbReference type="Proteomes" id="UP000008311"/>
    </source>
</evidence>
<dbReference type="InParanoid" id="B9TQS0"/>
<sequence length="81" mass="8741">MGQGVHSALPMLVAEELDVPLDRVQVMQPPIDKIYANLAVIEDNLPFHPDDRGSAKQGAQWLLAKVGRELGIMFTGGSTSV</sequence>